<dbReference type="EMBL" id="CP047218">
    <property type="protein sequence ID" value="QHD67783.1"/>
    <property type="molecule type" value="Genomic_DNA"/>
</dbReference>
<dbReference type="RefSeq" id="WP_159366633.1">
    <property type="nucleotide sequence ID" value="NZ_CP047218.1"/>
</dbReference>
<evidence type="ECO:0000313" key="1">
    <source>
        <dbReference type="EMBL" id="QHD67783.1"/>
    </source>
</evidence>
<sequence>MAAGLAAAFGLSFLRLLHGAARMNRAALDRPPSSLALEEQENHSLHRVGFGWEAGHLFHSVIPAQAGIHLTSFGPDARSGDGFPPARE</sequence>
<proteinExistence type="predicted"/>
<dbReference type="AlphaFoldDB" id="A0A6P1GHU4"/>
<accession>A0A6P1GHU4</accession>
<organism evidence="1 2">
    <name type="scientific">Sphingobium yanoikuyae</name>
    <name type="common">Sphingomonas yanoikuyae</name>
    <dbReference type="NCBI Taxonomy" id="13690"/>
    <lineage>
        <taxon>Bacteria</taxon>
        <taxon>Pseudomonadati</taxon>
        <taxon>Pseudomonadota</taxon>
        <taxon>Alphaproteobacteria</taxon>
        <taxon>Sphingomonadales</taxon>
        <taxon>Sphingomonadaceae</taxon>
        <taxon>Sphingobium</taxon>
    </lineage>
</organism>
<evidence type="ECO:0000313" key="2">
    <source>
        <dbReference type="Proteomes" id="UP000464086"/>
    </source>
</evidence>
<dbReference type="Proteomes" id="UP000464086">
    <property type="component" value="Chromosome"/>
</dbReference>
<reference evidence="1 2" key="1">
    <citation type="submission" date="2019-12" db="EMBL/GenBank/DDBJ databases">
        <title>Functional and genomic insights into the Sphingobium yanoikuyae YC-JY1, a bacterium efficiently degrading bisphenol A.</title>
        <authorList>
            <person name="Jia Y."/>
            <person name="Li X."/>
            <person name="Wang J."/>
            <person name="Eltoukhy A."/>
            <person name="Lamraoui I."/>
            <person name="Yan Y."/>
        </authorList>
    </citation>
    <scope>NUCLEOTIDE SEQUENCE [LARGE SCALE GENOMIC DNA]</scope>
    <source>
        <strain evidence="1 2">YC-JY1</strain>
    </source>
</reference>
<name>A0A6P1GHU4_SPHYA</name>
<gene>
    <name evidence="1" type="ORF">GS397_12565</name>
</gene>
<protein>
    <submittedName>
        <fullName evidence="1">Uncharacterized protein</fullName>
    </submittedName>
</protein>